<sequence length="169" mass="18998">MKMNKVILIGFVALMLAGCGDRFSFISGFVEKDYTATKIAPTLGYIDYQSSELLGGDREPIYVILTYNSNKELYKQRKISVQDVHPDRGALRLYVPAIEGMKFETMDINLEYGTIRVVNGDSGPESNMRKRLERGVSRELVDKGKKVSIKSGMVDAGPYYGLMLRAIRK</sequence>
<dbReference type="RefSeq" id="WP_073534453.1">
    <property type="nucleotide sequence ID" value="NZ_MJAO01000028.1"/>
</dbReference>
<reference evidence="1 2" key="1">
    <citation type="submission" date="2016-09" db="EMBL/GenBank/DDBJ databases">
        <title>Serratia marcescens MSU-97 and epiphytic antimycotic-producing bacteria.</title>
        <authorList>
            <person name="Matilla M.A."/>
        </authorList>
    </citation>
    <scope>NUCLEOTIDE SEQUENCE [LARGE SCALE GENOMIC DNA]</scope>
    <source>
        <strain evidence="1 2">MSU-97</strain>
    </source>
</reference>
<organism evidence="1 2">
    <name type="scientific">Serratia marcescens</name>
    <dbReference type="NCBI Taxonomy" id="615"/>
    <lineage>
        <taxon>Bacteria</taxon>
        <taxon>Pseudomonadati</taxon>
        <taxon>Pseudomonadota</taxon>
        <taxon>Gammaproteobacteria</taxon>
        <taxon>Enterobacterales</taxon>
        <taxon>Yersiniaceae</taxon>
        <taxon>Serratia</taxon>
    </lineage>
</organism>
<evidence type="ECO:0000313" key="2">
    <source>
        <dbReference type="Proteomes" id="UP000185770"/>
    </source>
</evidence>
<dbReference type="Proteomes" id="UP000185770">
    <property type="component" value="Unassembled WGS sequence"/>
</dbReference>
<evidence type="ECO:0000313" key="1">
    <source>
        <dbReference type="EMBL" id="OKB64756.1"/>
    </source>
</evidence>
<dbReference type="OrthoDB" id="9928344at2"/>
<protein>
    <submittedName>
        <fullName evidence="1">Uncharacterized protein</fullName>
    </submittedName>
</protein>
<dbReference type="PROSITE" id="PS51257">
    <property type="entry name" value="PROKAR_LIPOPROTEIN"/>
    <property type="match status" value="1"/>
</dbReference>
<gene>
    <name evidence="1" type="ORF">BHU62_20895</name>
</gene>
<dbReference type="EMBL" id="MJAO01000028">
    <property type="protein sequence ID" value="OKB64756.1"/>
    <property type="molecule type" value="Genomic_DNA"/>
</dbReference>
<name>A0A1Q4NV46_SERMA</name>
<comment type="caution">
    <text evidence="1">The sequence shown here is derived from an EMBL/GenBank/DDBJ whole genome shotgun (WGS) entry which is preliminary data.</text>
</comment>
<accession>A0A1Q4NV46</accession>
<proteinExistence type="predicted"/>
<dbReference type="AlphaFoldDB" id="A0A1Q4NV46"/>